<keyword evidence="6" id="KW-1185">Reference proteome</keyword>
<comment type="caution">
    <text evidence="5">The sequence shown here is derived from an EMBL/GenBank/DDBJ whole genome shotgun (WGS) entry which is preliminary data.</text>
</comment>
<dbReference type="RefSeq" id="WP_134118537.1">
    <property type="nucleotide sequence ID" value="NZ_SOEG01000036.1"/>
</dbReference>
<dbReference type="Gene3D" id="2.40.30.10">
    <property type="entry name" value="Translation factors"/>
    <property type="match status" value="1"/>
</dbReference>
<evidence type="ECO:0000313" key="6">
    <source>
        <dbReference type="Proteomes" id="UP000295832"/>
    </source>
</evidence>
<evidence type="ECO:0000256" key="3">
    <source>
        <dbReference type="ARBA" id="ARBA00038374"/>
    </source>
</evidence>
<gene>
    <name evidence="5" type="ORF">C7959_1366</name>
</gene>
<dbReference type="InterPro" id="IPR051454">
    <property type="entry name" value="RNA/ubiquinone_mod_enzymes"/>
</dbReference>
<evidence type="ECO:0000259" key="4">
    <source>
        <dbReference type="Pfam" id="PF16325"/>
    </source>
</evidence>
<accession>A0A4R8GTD8</accession>
<organism evidence="5 6">
    <name type="scientific">Orenia marismortui</name>
    <dbReference type="NCBI Taxonomy" id="46469"/>
    <lineage>
        <taxon>Bacteria</taxon>
        <taxon>Bacillati</taxon>
        <taxon>Bacillota</taxon>
        <taxon>Clostridia</taxon>
        <taxon>Halanaerobiales</taxon>
        <taxon>Halobacteroidaceae</taxon>
        <taxon>Orenia</taxon>
    </lineage>
</organism>
<dbReference type="Pfam" id="PF16325">
    <property type="entry name" value="Peptidase_U32_C"/>
    <property type="match status" value="1"/>
</dbReference>
<dbReference type="PANTHER" id="PTHR30217">
    <property type="entry name" value="PEPTIDASE U32 FAMILY"/>
    <property type="match status" value="1"/>
</dbReference>
<sequence length="410" mass="46939">MQLPELLAPAGDLEKLKMAVLYGADAVYLGGEAYGLREKAGNFTIEEMKEGLDFAHQRGVNFYVTVNIIAHNEDLEGLPEYIKELDDLGVDAVIVADPGILSIVKEVAPDLEVHISTQANNTNWRTAKYWKDQGVERIVAARELSFEEIKEIKDKVDIDIEAFVHGAMCISYSGRCLLSNYMNGRDANRGACAHSCRWKYTLMEEQRNGEYYPIYENERGTFIFNSKDLCMIEYIPELIEAGIDSLKLEGRMKSLHYVATVTNVYRRALNEYAKDPKNYKFKEEWLEELIKISHRNYTTGFYFEKPGGSEQNYDDSGYTRAYDFMGIVRDYLPASNEAVIEVRSKFFTGDIIEIFGAKTDTFIQEIEYIENEAGERVADAPHPHQLIKVKVDNPVEKYDLVRRKRGDNNE</sequence>
<dbReference type="GO" id="GO:0008233">
    <property type="term" value="F:peptidase activity"/>
    <property type="evidence" value="ECO:0007669"/>
    <property type="project" value="UniProtKB-KW"/>
</dbReference>
<keyword evidence="1 5" id="KW-0645">Protease</keyword>
<evidence type="ECO:0000256" key="1">
    <source>
        <dbReference type="ARBA" id="ARBA00022670"/>
    </source>
</evidence>
<protein>
    <submittedName>
        <fullName evidence="5">Putative protease</fullName>
    </submittedName>
</protein>
<keyword evidence="2" id="KW-0378">Hydrolase</keyword>
<dbReference type="InterPro" id="IPR032525">
    <property type="entry name" value="Peptidase_U32_C"/>
</dbReference>
<reference evidence="5 6" key="1">
    <citation type="submission" date="2019-03" db="EMBL/GenBank/DDBJ databases">
        <title>Subsurface microbial communities from deep shales in Ohio and West Virginia, USA.</title>
        <authorList>
            <person name="Wrighton K."/>
        </authorList>
    </citation>
    <scope>NUCLEOTIDE SEQUENCE [LARGE SCALE GENOMIC DNA]</scope>
    <source>
        <strain evidence="5 6">MSL 6dP</strain>
    </source>
</reference>
<dbReference type="PANTHER" id="PTHR30217:SF6">
    <property type="entry name" value="TRNA HYDROXYLATION PROTEIN P"/>
    <property type="match status" value="1"/>
</dbReference>
<proteinExistence type="inferred from homology"/>
<dbReference type="AlphaFoldDB" id="A0A4R8GTD8"/>
<evidence type="ECO:0000256" key="2">
    <source>
        <dbReference type="ARBA" id="ARBA00022801"/>
    </source>
</evidence>
<dbReference type="GO" id="GO:0006508">
    <property type="term" value="P:proteolysis"/>
    <property type="evidence" value="ECO:0007669"/>
    <property type="project" value="UniProtKB-KW"/>
</dbReference>
<dbReference type="Pfam" id="PF01136">
    <property type="entry name" value="Peptidase_U32"/>
    <property type="match status" value="1"/>
</dbReference>
<comment type="similarity">
    <text evidence="3">Belongs to the peptidase U32 family.</text>
</comment>
<dbReference type="STRING" id="926561.GCA_000379025_02605"/>
<dbReference type="InterPro" id="IPR001539">
    <property type="entry name" value="Peptidase_U32"/>
</dbReference>
<feature type="domain" description="Peptidase family U32 C-terminal" evidence="4">
    <location>
        <begin position="320"/>
        <end position="402"/>
    </location>
</feature>
<name>A0A4R8GTD8_9FIRM</name>
<dbReference type="PROSITE" id="PS01276">
    <property type="entry name" value="PEPTIDASE_U32"/>
    <property type="match status" value="1"/>
</dbReference>
<evidence type="ECO:0000313" key="5">
    <source>
        <dbReference type="EMBL" id="TDX46774.1"/>
    </source>
</evidence>
<dbReference type="Proteomes" id="UP000295832">
    <property type="component" value="Unassembled WGS sequence"/>
</dbReference>
<dbReference type="EMBL" id="SOEG01000036">
    <property type="protein sequence ID" value="TDX46774.1"/>
    <property type="molecule type" value="Genomic_DNA"/>
</dbReference>
<dbReference type="SUPFAM" id="SSF51412">
    <property type="entry name" value="Inosine monophosphate dehydrogenase (IMPDH)"/>
    <property type="match status" value="1"/>
</dbReference>